<dbReference type="InterPro" id="IPR001129">
    <property type="entry name" value="Membr-assoc_MAPEG"/>
</dbReference>
<evidence type="ECO:0000313" key="7">
    <source>
        <dbReference type="EMBL" id="KGQ18299.1"/>
    </source>
</evidence>
<dbReference type="PANTHER" id="PTHR35371">
    <property type="entry name" value="INNER MEMBRANE PROTEIN"/>
    <property type="match status" value="1"/>
</dbReference>
<keyword evidence="8" id="KW-1185">Reference proteome</keyword>
<dbReference type="RefSeq" id="WP_052116457.1">
    <property type="nucleotide sequence ID" value="NZ_JRKJ01000021.1"/>
</dbReference>
<evidence type="ECO:0000256" key="4">
    <source>
        <dbReference type="ARBA" id="ARBA00023136"/>
    </source>
</evidence>
<evidence type="ECO:0000256" key="1">
    <source>
        <dbReference type="ARBA" id="ARBA00004370"/>
    </source>
</evidence>
<evidence type="ECO:0000313" key="8">
    <source>
        <dbReference type="Proteomes" id="UP000030518"/>
    </source>
</evidence>
<dbReference type="STRING" id="1300345.LF41_1659"/>
<reference evidence="7 8" key="1">
    <citation type="submission" date="2014-09" db="EMBL/GenBank/DDBJ databases">
        <title>Genome sequences of Lysobacter dokdonensis DS-58.</title>
        <authorList>
            <person name="Kim J.F."/>
            <person name="Kwak M.-J."/>
        </authorList>
    </citation>
    <scope>NUCLEOTIDE SEQUENCE [LARGE SCALE GENOMIC DNA]</scope>
    <source>
        <strain evidence="7 8">DS-58</strain>
    </source>
</reference>
<name>A0A0A2WZ85_9GAMM</name>
<comment type="subcellular location">
    <subcellularLocation>
        <location evidence="1">Membrane</location>
    </subcellularLocation>
</comment>
<dbReference type="Pfam" id="PF01124">
    <property type="entry name" value="MAPEG"/>
    <property type="match status" value="1"/>
</dbReference>
<accession>A0A0A2WZ85</accession>
<keyword evidence="3 5" id="KW-1133">Transmembrane helix</keyword>
<dbReference type="PATRIC" id="fig|1300345.3.peg.2723"/>
<evidence type="ECO:0000256" key="2">
    <source>
        <dbReference type="ARBA" id="ARBA00022692"/>
    </source>
</evidence>
<dbReference type="Proteomes" id="UP000030518">
    <property type="component" value="Unassembled WGS sequence"/>
</dbReference>
<keyword evidence="2 5" id="KW-0812">Transmembrane</keyword>
<dbReference type="PANTHER" id="PTHR35371:SF1">
    <property type="entry name" value="BLR7753 PROTEIN"/>
    <property type="match status" value="1"/>
</dbReference>
<keyword evidence="4 5" id="KW-0472">Membrane</keyword>
<dbReference type="eggNOG" id="COG3686">
    <property type="taxonomic scope" value="Bacteria"/>
</dbReference>
<feature type="transmembrane region" description="Helical" evidence="5">
    <location>
        <begin position="81"/>
        <end position="99"/>
    </location>
</feature>
<dbReference type="Gene3D" id="1.20.120.550">
    <property type="entry name" value="Membrane associated eicosanoid/glutathione metabolism-like domain"/>
    <property type="match status" value="1"/>
</dbReference>
<dbReference type="EMBL" id="JRKJ01000021">
    <property type="protein sequence ID" value="KGQ18299.1"/>
    <property type="molecule type" value="Genomic_DNA"/>
</dbReference>
<dbReference type="InterPro" id="IPR023352">
    <property type="entry name" value="MAPEG-like_dom_sf"/>
</dbReference>
<comment type="caution">
    <text evidence="7">The sequence shown here is derived from an EMBL/GenBank/DDBJ whole genome shotgun (WGS) entry which is preliminary data.</text>
</comment>
<dbReference type="GO" id="GO:0016020">
    <property type="term" value="C:membrane"/>
    <property type="evidence" value="ECO:0007669"/>
    <property type="project" value="UniProtKB-SubCell"/>
</dbReference>
<dbReference type="AlphaFoldDB" id="A0A0A2WZ85"/>
<gene>
    <name evidence="7" type="ORF">LF41_1659</name>
</gene>
<evidence type="ECO:0000256" key="6">
    <source>
        <dbReference type="SAM" id="SignalP"/>
    </source>
</evidence>
<feature type="transmembrane region" description="Helical" evidence="5">
    <location>
        <begin position="111"/>
        <end position="131"/>
    </location>
</feature>
<evidence type="ECO:0000256" key="5">
    <source>
        <dbReference type="SAM" id="Phobius"/>
    </source>
</evidence>
<protein>
    <submittedName>
        <fullName evidence="7">Membrane protein</fullName>
    </submittedName>
</protein>
<keyword evidence="6" id="KW-0732">Signal</keyword>
<proteinExistence type="predicted"/>
<feature type="signal peptide" evidence="6">
    <location>
        <begin position="1"/>
        <end position="26"/>
    </location>
</feature>
<sequence>MTMTVAYWCVLAAALLPYVWTTVAKAGGERYDNRDPRGWIARQTDPKVHRANSAQLNAFEAFAPFAAGVVMAQFAGVPEAHVAWLAVVFVISRVLHGVVYTLGMKHSLRSLVWFVGFACAMALIALAALHVGDLAPVAA</sequence>
<feature type="chain" id="PRO_5002007826" evidence="6">
    <location>
        <begin position="27"/>
        <end position="139"/>
    </location>
</feature>
<evidence type="ECO:0000256" key="3">
    <source>
        <dbReference type="ARBA" id="ARBA00022989"/>
    </source>
</evidence>
<organism evidence="7 8">
    <name type="scientific">Lysobacter dokdonensis DS-58</name>
    <dbReference type="NCBI Taxonomy" id="1300345"/>
    <lineage>
        <taxon>Bacteria</taxon>
        <taxon>Pseudomonadati</taxon>
        <taxon>Pseudomonadota</taxon>
        <taxon>Gammaproteobacteria</taxon>
        <taxon>Lysobacterales</taxon>
        <taxon>Lysobacteraceae</taxon>
        <taxon>Noviluteimonas</taxon>
    </lineage>
</organism>
<dbReference type="SUPFAM" id="SSF161084">
    <property type="entry name" value="MAPEG domain-like"/>
    <property type="match status" value="1"/>
</dbReference>